<evidence type="ECO:0000313" key="2">
    <source>
        <dbReference type="EMBL" id="WEF52064.1"/>
    </source>
</evidence>
<dbReference type="Proteomes" id="UP001213907">
    <property type="component" value="Chromosome"/>
</dbReference>
<name>A0ABY8BT59_AFICR</name>
<keyword evidence="1" id="KW-0472">Membrane</keyword>
<sequence>MTKETMMDAQLSELFEKLRAAETDIEAELTRRREALRYEMHNRRVVFEQEVRRLHQTMKTHTLRYLFEANLLVMLTAPVIYSLIVPMIVLDIFVMAYQAICFPIYGIPKVRRRDYLVFDRHHLAYLNIIEKINCAYCSYFNQTVAFVREVASRTEVYWCPIKHARRVLGPHPHYVGFADFGDADAYRERIADMKDGVKPGMLQ</sequence>
<keyword evidence="1" id="KW-1133">Transmembrane helix</keyword>
<accession>A0ABY8BT59</accession>
<keyword evidence="3" id="KW-1185">Reference proteome</keyword>
<proteinExistence type="predicted"/>
<reference evidence="2 3" key="1">
    <citation type="submission" date="2022-11" db="EMBL/GenBank/DDBJ databases">
        <authorList>
            <person name="Siebert D."/>
            <person name="Busche T."/>
            <person name="Saydam E."/>
            <person name="Kalinowski J."/>
            <person name="Ruckert C."/>
            <person name="Blombach B."/>
        </authorList>
    </citation>
    <scope>NUCLEOTIDE SEQUENCE [LARGE SCALE GENOMIC DNA]</scope>
    <source>
        <strain evidence="2 3">DSM 1083</strain>
    </source>
</reference>
<feature type="transmembrane region" description="Helical" evidence="1">
    <location>
        <begin position="62"/>
        <end position="81"/>
    </location>
</feature>
<protein>
    <submittedName>
        <fullName evidence="2">Uncharacterized protein</fullName>
    </submittedName>
</protein>
<dbReference type="EMBL" id="CP113162">
    <property type="protein sequence ID" value="WEF52064.1"/>
    <property type="molecule type" value="Genomic_DNA"/>
</dbReference>
<gene>
    <name evidence="2" type="ORF">AFIC_000525</name>
</gene>
<keyword evidence="1" id="KW-0812">Transmembrane</keyword>
<evidence type="ECO:0000313" key="3">
    <source>
        <dbReference type="Proteomes" id="UP001213907"/>
    </source>
</evidence>
<feature type="transmembrane region" description="Helical" evidence="1">
    <location>
        <begin position="87"/>
        <end position="107"/>
    </location>
</feature>
<evidence type="ECO:0000256" key="1">
    <source>
        <dbReference type="SAM" id="Phobius"/>
    </source>
</evidence>
<organism evidence="2 3">
    <name type="scientific">Afipia carboxydohydrogena</name>
    <name type="common">Pseudomonas carboxydohydrogena</name>
    <dbReference type="NCBI Taxonomy" id="290"/>
    <lineage>
        <taxon>Bacteria</taxon>
        <taxon>Pseudomonadati</taxon>
        <taxon>Pseudomonadota</taxon>
        <taxon>Alphaproteobacteria</taxon>
        <taxon>Hyphomicrobiales</taxon>
        <taxon>Nitrobacteraceae</taxon>
        <taxon>Afipia</taxon>
    </lineage>
</organism>